<feature type="chain" id="PRO_5007836438" evidence="1">
    <location>
        <begin position="20"/>
        <end position="312"/>
    </location>
</feature>
<dbReference type="Pfam" id="PF08450">
    <property type="entry name" value="SGL"/>
    <property type="match status" value="1"/>
</dbReference>
<reference evidence="3 4" key="1">
    <citation type="journal article" date="2016" name="Genome Biol. Evol.">
        <title>Divergent and convergent evolution of fungal pathogenicity.</title>
        <authorList>
            <person name="Shang Y."/>
            <person name="Xiao G."/>
            <person name="Zheng P."/>
            <person name="Cen K."/>
            <person name="Zhan S."/>
            <person name="Wang C."/>
        </authorList>
    </citation>
    <scope>NUCLEOTIDE SEQUENCE [LARGE SCALE GENOMIC DNA]</scope>
    <source>
        <strain evidence="3 4">RCEF 264</strain>
    </source>
</reference>
<dbReference type="SUPFAM" id="SSF63829">
    <property type="entry name" value="Calcium-dependent phosphotriesterase"/>
    <property type="match status" value="1"/>
</dbReference>
<comment type="caution">
    <text evidence="3">The sequence shown here is derived from an EMBL/GenBank/DDBJ whole genome shotgun (WGS) entry which is preliminary data.</text>
</comment>
<sequence length="312" mass="32155">MRSLSFLAAWSALLTASRALPVKDVLVGRQAAASSIYKLPGSAWIENLVVRPSGELLLARLDTPELWTYDPATKTGAKVPVTFTDALSLTGITEVAPDVYAVVAGNFSTRGFTSAAGSWAVWSVDLSNAAPQATLVKRVPESAFFIGVAPLGNDSILVADAGKATLYRMDLATGAYSVALADATMKAPAQGSLVEGVHGLKYQNGIAYFTNTFGGGFYKVAVDAATGRATGTPTEIANLKMAEDFVVAPDGSGFYVAQPNANAVTKVTPSGKTSKAASASSCSSVAFGRGTSDKNTLYISTTNGAVFSVTIG</sequence>
<dbReference type="AlphaFoldDB" id="A0A162KAE0"/>
<dbReference type="Proteomes" id="UP000076874">
    <property type="component" value="Unassembled WGS sequence"/>
</dbReference>
<dbReference type="Gene3D" id="2.120.10.30">
    <property type="entry name" value="TolB, C-terminal domain"/>
    <property type="match status" value="1"/>
</dbReference>
<proteinExistence type="predicted"/>
<keyword evidence="4" id="KW-1185">Reference proteome</keyword>
<evidence type="ECO:0000256" key="1">
    <source>
        <dbReference type="SAM" id="SignalP"/>
    </source>
</evidence>
<dbReference type="PANTHER" id="PTHR42060">
    <property type="entry name" value="NHL REPEAT-CONTAINING PROTEIN-RELATED"/>
    <property type="match status" value="1"/>
</dbReference>
<dbReference type="InterPro" id="IPR011042">
    <property type="entry name" value="6-blade_b-propeller_TolB-like"/>
</dbReference>
<accession>A0A162KAE0</accession>
<dbReference type="STRING" id="1081102.A0A162KAE0"/>
<feature type="domain" description="SMP-30/Gluconolactonase/LRE-like region" evidence="2">
    <location>
        <begin position="183"/>
        <end position="302"/>
    </location>
</feature>
<name>A0A162KAE0_9HYPO</name>
<dbReference type="PANTHER" id="PTHR42060:SF1">
    <property type="entry name" value="NHL REPEAT-CONTAINING PROTEIN"/>
    <property type="match status" value="1"/>
</dbReference>
<dbReference type="EMBL" id="AZHD01000003">
    <property type="protein sequence ID" value="OAA65188.1"/>
    <property type="molecule type" value="Genomic_DNA"/>
</dbReference>
<dbReference type="OrthoDB" id="4870687at2759"/>
<keyword evidence="1" id="KW-0732">Signal</keyword>
<feature type="signal peptide" evidence="1">
    <location>
        <begin position="1"/>
        <end position="19"/>
    </location>
</feature>
<evidence type="ECO:0000313" key="4">
    <source>
        <dbReference type="Proteomes" id="UP000076874"/>
    </source>
</evidence>
<dbReference type="InterPro" id="IPR013658">
    <property type="entry name" value="SGL"/>
</dbReference>
<organism evidence="3 4">
    <name type="scientific">Niveomyces insectorum RCEF 264</name>
    <dbReference type="NCBI Taxonomy" id="1081102"/>
    <lineage>
        <taxon>Eukaryota</taxon>
        <taxon>Fungi</taxon>
        <taxon>Dikarya</taxon>
        <taxon>Ascomycota</taxon>
        <taxon>Pezizomycotina</taxon>
        <taxon>Sordariomycetes</taxon>
        <taxon>Hypocreomycetidae</taxon>
        <taxon>Hypocreales</taxon>
        <taxon>Cordycipitaceae</taxon>
        <taxon>Niveomyces</taxon>
    </lineage>
</organism>
<evidence type="ECO:0000313" key="3">
    <source>
        <dbReference type="EMBL" id="OAA65188.1"/>
    </source>
</evidence>
<gene>
    <name evidence="3" type="ORF">SPI_01975</name>
</gene>
<evidence type="ECO:0000259" key="2">
    <source>
        <dbReference type="Pfam" id="PF08450"/>
    </source>
</evidence>
<dbReference type="InterPro" id="IPR052998">
    <property type="entry name" value="Hetero-Diels-Alderase-like"/>
</dbReference>
<protein>
    <submittedName>
        <fullName evidence="3">Six-bladed beta-propeller, TolB-like protein</fullName>
    </submittedName>
</protein>